<protein>
    <submittedName>
        <fullName evidence="1">Uncharacterized protein</fullName>
    </submittedName>
</protein>
<comment type="caution">
    <text evidence="1">The sequence shown here is derived from an EMBL/GenBank/DDBJ whole genome shotgun (WGS) entry which is preliminary data.</text>
</comment>
<name>A0ACC1HG77_9FUNG</name>
<proteinExistence type="predicted"/>
<evidence type="ECO:0000313" key="2">
    <source>
        <dbReference type="Proteomes" id="UP001145114"/>
    </source>
</evidence>
<sequence length="147" mass="16021">AITEKSEAEITARLSRLETSAQGSSASITVSSAAKGKSSSASNIDQQQYLASESGDNNSNASSVRVQAIRQETVRAVVDWLGSDDAAKCFPDLAKTQPTFRPRTLGDTPAMSTWYMSFLLGRIYSTDSNRFSIWKRSLCRLFVVKQG</sequence>
<dbReference type="EMBL" id="JAMZIH010006131">
    <property type="protein sequence ID" value="KAJ1674247.1"/>
    <property type="molecule type" value="Genomic_DNA"/>
</dbReference>
<reference evidence="1" key="1">
    <citation type="submission" date="2022-06" db="EMBL/GenBank/DDBJ databases">
        <title>Phylogenomic reconstructions and comparative analyses of Kickxellomycotina fungi.</title>
        <authorList>
            <person name="Reynolds N.K."/>
            <person name="Stajich J.E."/>
            <person name="Barry K."/>
            <person name="Grigoriev I.V."/>
            <person name="Crous P."/>
            <person name="Smith M.E."/>
        </authorList>
    </citation>
    <scope>NUCLEOTIDE SEQUENCE</scope>
    <source>
        <strain evidence="1">RSA 2271</strain>
    </source>
</reference>
<evidence type="ECO:0000313" key="1">
    <source>
        <dbReference type="EMBL" id="KAJ1674247.1"/>
    </source>
</evidence>
<gene>
    <name evidence="1" type="ORF">EV182_003669</name>
</gene>
<dbReference type="Proteomes" id="UP001145114">
    <property type="component" value="Unassembled WGS sequence"/>
</dbReference>
<feature type="non-terminal residue" evidence="1">
    <location>
        <position position="1"/>
    </location>
</feature>
<accession>A0ACC1HG77</accession>
<organism evidence="1 2">
    <name type="scientific">Spiromyces aspiralis</name>
    <dbReference type="NCBI Taxonomy" id="68401"/>
    <lineage>
        <taxon>Eukaryota</taxon>
        <taxon>Fungi</taxon>
        <taxon>Fungi incertae sedis</taxon>
        <taxon>Zoopagomycota</taxon>
        <taxon>Kickxellomycotina</taxon>
        <taxon>Kickxellomycetes</taxon>
        <taxon>Kickxellales</taxon>
        <taxon>Kickxellaceae</taxon>
        <taxon>Spiromyces</taxon>
    </lineage>
</organism>
<keyword evidence="2" id="KW-1185">Reference proteome</keyword>